<gene>
    <name evidence="2" type="ORF">PR001_g13501</name>
    <name evidence="3" type="ORF">PR003_g21746</name>
</gene>
<keyword evidence="5" id="KW-1185">Reference proteome</keyword>
<dbReference type="EMBL" id="QXFT01002073">
    <property type="protein sequence ID" value="KAE9304441.1"/>
    <property type="molecule type" value="Genomic_DNA"/>
</dbReference>
<dbReference type="AlphaFoldDB" id="A0A6A3LRP5"/>
<dbReference type="EMBL" id="QXFV01000928">
    <property type="protein sequence ID" value="KAE9020828.1"/>
    <property type="molecule type" value="Genomic_DNA"/>
</dbReference>
<evidence type="ECO:0000256" key="1">
    <source>
        <dbReference type="SAM" id="MobiDB-lite"/>
    </source>
</evidence>
<proteinExistence type="predicted"/>
<dbReference type="Proteomes" id="UP000429607">
    <property type="component" value="Unassembled WGS sequence"/>
</dbReference>
<reference evidence="2 4" key="1">
    <citation type="submission" date="2018-09" db="EMBL/GenBank/DDBJ databases">
        <title>Genomic investigation of the strawberry pathogen Phytophthora fragariae indicates pathogenicity is determined by transcriptional variation in three key races.</title>
        <authorList>
            <person name="Adams T.M."/>
            <person name="Armitage A.D."/>
            <person name="Sobczyk M.K."/>
            <person name="Bates H.J."/>
            <person name="Dunwell J.M."/>
            <person name="Nellist C.F."/>
            <person name="Harrison R.J."/>
        </authorList>
    </citation>
    <scope>NUCLEOTIDE SEQUENCE [LARGE SCALE GENOMIC DNA]</scope>
    <source>
        <strain evidence="2 4">SCRP249</strain>
        <strain evidence="3 5">SCRP333</strain>
    </source>
</reference>
<organism evidence="2 4">
    <name type="scientific">Phytophthora rubi</name>
    <dbReference type="NCBI Taxonomy" id="129364"/>
    <lineage>
        <taxon>Eukaryota</taxon>
        <taxon>Sar</taxon>
        <taxon>Stramenopiles</taxon>
        <taxon>Oomycota</taxon>
        <taxon>Peronosporomycetes</taxon>
        <taxon>Peronosporales</taxon>
        <taxon>Peronosporaceae</taxon>
        <taxon>Phytophthora</taxon>
    </lineage>
</organism>
<accession>A0A6A3LRP5</accession>
<sequence>MRRNVLVAVGPRHELPSDVIIAALSQNLAESVEVSGDVQKGTLGAPDLRLGGSTGQKNRRPKKGTSAHSPNRQGGWGDLFLLKGPMMPKDRLRNRYMINFIDNKSNYGRVFLTVKLIDVRIKFLGALAKRGVVPREQEDASRSSYQGARAAENGDLLVIVGLH</sequence>
<dbReference type="Proteomes" id="UP000434957">
    <property type="component" value="Unassembled WGS sequence"/>
</dbReference>
<name>A0A6A3LRP5_9STRA</name>
<evidence type="ECO:0000313" key="4">
    <source>
        <dbReference type="Proteomes" id="UP000429607"/>
    </source>
</evidence>
<evidence type="ECO:0000313" key="2">
    <source>
        <dbReference type="EMBL" id="KAE9020828.1"/>
    </source>
</evidence>
<evidence type="ECO:0000313" key="5">
    <source>
        <dbReference type="Proteomes" id="UP000434957"/>
    </source>
</evidence>
<protein>
    <submittedName>
        <fullName evidence="2">Uncharacterized protein</fullName>
    </submittedName>
</protein>
<evidence type="ECO:0000313" key="3">
    <source>
        <dbReference type="EMBL" id="KAE9304441.1"/>
    </source>
</evidence>
<feature type="region of interest" description="Disordered" evidence="1">
    <location>
        <begin position="43"/>
        <end position="76"/>
    </location>
</feature>
<comment type="caution">
    <text evidence="2">The sequence shown here is derived from an EMBL/GenBank/DDBJ whole genome shotgun (WGS) entry which is preliminary data.</text>
</comment>